<dbReference type="EMBL" id="CP021748">
    <property type="protein sequence ID" value="ARX89375.1"/>
    <property type="molecule type" value="Genomic_DNA"/>
</dbReference>
<keyword evidence="2" id="KW-0812">Transmembrane</keyword>
<dbReference type="KEGG" id="salf:SMD44_08862"/>
<proteinExistence type="predicted"/>
<evidence type="ECO:0000256" key="1">
    <source>
        <dbReference type="SAM" id="MobiDB-lite"/>
    </source>
</evidence>
<gene>
    <name evidence="3" type="ORF">SMD44_08862</name>
</gene>
<evidence type="ECO:0000256" key="2">
    <source>
        <dbReference type="SAM" id="Phobius"/>
    </source>
</evidence>
<dbReference type="OrthoDB" id="4280307at2"/>
<keyword evidence="2" id="KW-0472">Membrane</keyword>
<keyword evidence="4" id="KW-1185">Reference proteome</keyword>
<feature type="region of interest" description="Disordered" evidence="1">
    <location>
        <begin position="62"/>
        <end position="89"/>
    </location>
</feature>
<protein>
    <submittedName>
        <fullName evidence="3">Uncharacterized protein</fullName>
    </submittedName>
</protein>
<evidence type="ECO:0000313" key="4">
    <source>
        <dbReference type="Proteomes" id="UP000195880"/>
    </source>
</evidence>
<evidence type="ECO:0000313" key="3">
    <source>
        <dbReference type="EMBL" id="ARX89375.1"/>
    </source>
</evidence>
<dbReference type="AlphaFoldDB" id="A0A1Z1WSG5"/>
<name>A0A1Z1WSG5_9ACTN</name>
<accession>A0A1Z1WSG5</accession>
<keyword evidence="2" id="KW-1133">Transmembrane helix</keyword>
<organism evidence="3 4">
    <name type="scientific">Streptomyces alboflavus</name>
    <dbReference type="NCBI Taxonomy" id="67267"/>
    <lineage>
        <taxon>Bacteria</taxon>
        <taxon>Bacillati</taxon>
        <taxon>Actinomycetota</taxon>
        <taxon>Actinomycetes</taxon>
        <taxon>Kitasatosporales</taxon>
        <taxon>Streptomycetaceae</taxon>
        <taxon>Streptomyces</taxon>
    </lineage>
</organism>
<reference evidence="3 4" key="1">
    <citation type="submission" date="2017-05" db="EMBL/GenBank/DDBJ databases">
        <title>Streptomyces alboflavus Genome sequencing and assembly.</title>
        <authorList>
            <person name="Wang Y."/>
            <person name="Du B."/>
            <person name="Ding Y."/>
            <person name="Liu H."/>
            <person name="Hou Q."/>
            <person name="Liu K."/>
            <person name="Wang C."/>
            <person name="Yao L."/>
        </authorList>
    </citation>
    <scope>NUCLEOTIDE SEQUENCE [LARGE SCALE GENOMIC DNA]</scope>
    <source>
        <strain evidence="3 4">MDJK44</strain>
    </source>
</reference>
<dbReference type="RefSeq" id="WP_087887229.1">
    <property type="nucleotide sequence ID" value="NZ_CP021748.1"/>
</dbReference>
<dbReference type="Proteomes" id="UP000195880">
    <property type="component" value="Chromosome"/>
</dbReference>
<feature type="transmembrane region" description="Helical" evidence="2">
    <location>
        <begin position="37"/>
        <end position="59"/>
    </location>
</feature>
<sequence>MKLILRRVIAVIVLLSGASLGLWTVAGSPQDWTGGMWWVRFLMGMGGLGLVVASARLMYPDDRRKDQDDDRDPTAASSTMAGPLDDLFQ</sequence>